<dbReference type="InterPro" id="IPR000340">
    <property type="entry name" value="Dual-sp_phosphatase_cat-dom"/>
</dbReference>
<dbReference type="EnsemblMetazoa" id="PPAI006547-RA">
    <property type="protein sequence ID" value="PPAI006547-PA"/>
    <property type="gene ID" value="PPAI006547"/>
</dbReference>
<evidence type="ECO:0000259" key="5">
    <source>
        <dbReference type="PROSITE" id="PS50056"/>
    </source>
</evidence>
<dbReference type="Proteomes" id="UP000092462">
    <property type="component" value="Unassembled WGS sequence"/>
</dbReference>
<dbReference type="InterPro" id="IPR016130">
    <property type="entry name" value="Tyr_Pase_AS"/>
</dbReference>
<dbReference type="PROSITE" id="PS00383">
    <property type="entry name" value="TYR_PHOSPHATASE_1"/>
    <property type="match status" value="1"/>
</dbReference>
<dbReference type="PROSITE" id="PS50054">
    <property type="entry name" value="TYR_PHOSPHATASE_DUAL"/>
    <property type="match status" value="1"/>
</dbReference>
<evidence type="ECO:0000313" key="7">
    <source>
        <dbReference type="Proteomes" id="UP000092462"/>
    </source>
</evidence>
<evidence type="ECO:0000256" key="1">
    <source>
        <dbReference type="ARBA" id="ARBA00008601"/>
    </source>
</evidence>
<comment type="similarity">
    <text evidence="1">Belongs to the protein-tyrosine phosphatase family. Non-receptor class dual specificity subfamily.</text>
</comment>
<evidence type="ECO:0008006" key="8">
    <source>
        <dbReference type="Google" id="ProtNLM"/>
    </source>
</evidence>
<feature type="domain" description="Tyrosine-protein phosphatase" evidence="4">
    <location>
        <begin position="54"/>
        <end position="196"/>
    </location>
</feature>
<dbReference type="InterPro" id="IPR029021">
    <property type="entry name" value="Prot-tyrosine_phosphatase-like"/>
</dbReference>
<proteinExistence type="inferred from homology"/>
<organism evidence="6 7">
    <name type="scientific">Phlebotomus papatasi</name>
    <name type="common">Sandfly</name>
    <dbReference type="NCBI Taxonomy" id="29031"/>
    <lineage>
        <taxon>Eukaryota</taxon>
        <taxon>Metazoa</taxon>
        <taxon>Ecdysozoa</taxon>
        <taxon>Arthropoda</taxon>
        <taxon>Hexapoda</taxon>
        <taxon>Insecta</taxon>
        <taxon>Pterygota</taxon>
        <taxon>Neoptera</taxon>
        <taxon>Endopterygota</taxon>
        <taxon>Diptera</taxon>
        <taxon>Nematocera</taxon>
        <taxon>Psychodoidea</taxon>
        <taxon>Psychodidae</taxon>
        <taxon>Phlebotomus</taxon>
        <taxon>Phlebotomus</taxon>
    </lineage>
</organism>
<dbReference type="GO" id="GO:0005737">
    <property type="term" value="C:cytoplasm"/>
    <property type="evidence" value="ECO:0007669"/>
    <property type="project" value="TreeGrafter"/>
</dbReference>
<dbReference type="AlphaFoldDB" id="A0A1B0GPA2"/>
<reference evidence="6" key="1">
    <citation type="submission" date="2022-08" db="UniProtKB">
        <authorList>
            <consortium name="EnsemblMetazoa"/>
        </authorList>
    </citation>
    <scope>IDENTIFICATION</scope>
    <source>
        <strain evidence="6">Israel</strain>
    </source>
</reference>
<dbReference type="GO" id="GO:0004721">
    <property type="term" value="F:phosphoprotein phosphatase activity"/>
    <property type="evidence" value="ECO:0007669"/>
    <property type="project" value="UniProtKB-KW"/>
</dbReference>
<evidence type="ECO:0000256" key="2">
    <source>
        <dbReference type="ARBA" id="ARBA00022801"/>
    </source>
</evidence>
<evidence type="ECO:0000313" key="6">
    <source>
        <dbReference type="EnsemblMetazoa" id="PPAI006547-PA"/>
    </source>
</evidence>
<dbReference type="CDD" id="cd14514">
    <property type="entry name" value="DUSP14-like"/>
    <property type="match status" value="1"/>
</dbReference>
<dbReference type="EMBL" id="AJVK01033253">
    <property type="status" value="NOT_ANNOTATED_CDS"/>
    <property type="molecule type" value="Genomic_DNA"/>
</dbReference>
<dbReference type="SUPFAM" id="SSF52799">
    <property type="entry name" value="(Phosphotyrosine protein) phosphatases II"/>
    <property type="match status" value="1"/>
</dbReference>
<dbReference type="InterPro" id="IPR000387">
    <property type="entry name" value="Tyr_Pase_dom"/>
</dbReference>
<dbReference type="Pfam" id="PF00782">
    <property type="entry name" value="DSPc"/>
    <property type="match status" value="1"/>
</dbReference>
<protein>
    <recommendedName>
        <fullName evidence="8">Dual specificity phosphatase</fullName>
    </recommendedName>
</protein>
<name>A0A1B0GPA2_PHLPP</name>
<evidence type="ECO:0000259" key="4">
    <source>
        <dbReference type="PROSITE" id="PS50054"/>
    </source>
</evidence>
<dbReference type="PANTHER" id="PTHR45961">
    <property type="entry name" value="IP21249P"/>
    <property type="match status" value="1"/>
</dbReference>
<dbReference type="Gene3D" id="3.90.190.10">
    <property type="entry name" value="Protein tyrosine phosphatase superfamily"/>
    <property type="match status" value="1"/>
</dbReference>
<dbReference type="VEuPathDB" id="VectorBase:PPAI006547"/>
<dbReference type="VEuPathDB" id="VectorBase:PPAPM1_000450"/>
<accession>A0A1B0GPA2</accession>
<dbReference type="SMART" id="SM00195">
    <property type="entry name" value="DSPc"/>
    <property type="match status" value="1"/>
</dbReference>
<dbReference type="PROSITE" id="PS50056">
    <property type="entry name" value="TYR_PHOSPHATASE_2"/>
    <property type="match status" value="1"/>
</dbReference>
<keyword evidence="2" id="KW-0378">Hydrolase</keyword>
<feature type="domain" description="Tyrosine specific protein phosphatases" evidence="5">
    <location>
        <begin position="117"/>
        <end position="177"/>
    </location>
</feature>
<evidence type="ECO:0000256" key="3">
    <source>
        <dbReference type="ARBA" id="ARBA00022912"/>
    </source>
</evidence>
<dbReference type="PANTHER" id="PTHR45961:SF6">
    <property type="entry name" value="IP21249P"/>
    <property type="match status" value="1"/>
</dbReference>
<dbReference type="InterPro" id="IPR052103">
    <property type="entry name" value="Dual_spec_Phospatases"/>
</dbReference>
<keyword evidence="3" id="KW-0904">Protein phosphatase</keyword>
<dbReference type="InterPro" id="IPR020422">
    <property type="entry name" value="TYR_PHOSPHATASE_DUAL_dom"/>
</dbReference>
<sequence length="238" mass="26948">MTESENKLAKFFCDTLMQESCQREDPVEHIFGKKLCVLSSGIEERQNPSNSLNGLSQILPSLYLCGAGAARPDVISDLGVTLIVNVAPELPDTPLPEPPPAYMRVSVLDKGENDIRTHFDEVTSRIETERLKKGVTLVHCVAGVSRSTSFCLAYLIRYFGMTLRDSFLYLKATRPQIRPNVGFFRQLIAYEEEVLGLSTVSMIFIEAIGQEVPDVYAPQYKAMEQFYRKHRKHARRRD</sequence>
<keyword evidence="7" id="KW-1185">Reference proteome</keyword>